<feature type="domain" description="FAD/NAD(P)-binding" evidence="6">
    <location>
        <begin position="11"/>
        <end position="309"/>
    </location>
</feature>
<comment type="cofactor">
    <cofactor evidence="1">
        <name>FAD</name>
        <dbReference type="ChEBI" id="CHEBI:57692"/>
    </cofactor>
</comment>
<dbReference type="PANTHER" id="PTHR42913">
    <property type="entry name" value="APOPTOSIS-INDUCING FACTOR 1"/>
    <property type="match status" value="1"/>
</dbReference>
<protein>
    <submittedName>
        <fullName evidence="7">NADH dehydrogenase</fullName>
    </submittedName>
</protein>
<keyword evidence="5" id="KW-0560">Oxidoreductase</keyword>
<keyword evidence="4" id="KW-0274">FAD</keyword>
<evidence type="ECO:0000259" key="6">
    <source>
        <dbReference type="Pfam" id="PF07992"/>
    </source>
</evidence>
<evidence type="ECO:0000313" key="7">
    <source>
        <dbReference type="EMBL" id="MBP2019521.1"/>
    </source>
</evidence>
<dbReference type="PRINTS" id="PR00368">
    <property type="entry name" value="FADPNR"/>
</dbReference>
<dbReference type="InterPro" id="IPR036188">
    <property type="entry name" value="FAD/NAD-bd_sf"/>
</dbReference>
<sequence>MPEQTETTRERIVVLGAGYAGLTCFLELQDHLPRGCDLVLVSRDRYHWFTTELHTYAAGEEPESVRIPLRRLVKRPGRLILDYVTALHPARREVELKVGGRLGYDILVFALGSEPEFFGLPGVAEHALTVGDPHSATKVRERVAELAESGGSPAHVVIVGGGLTGVELVAELADEYPGRLRLTLLEAAPDIMAGFAPDLVQVARRVLEEKGIRIIAGTPIVSVDETTVHLKRGDEIAYDVLVWAGGVRGHSLLAESGLELGGRGRGKVDAFLRSVSDDRIYIIGDSASFTDPGTGREVPPTGQAAVQMGHAAAHNILRRLRGQEERPFAFRMRGQFATLGRHEGVGMMGGESLAGLPAMMVKYLVEGHHAWEMGSGVMPLVRKLVAAPVNYLRGRRLRTRARTYGWLTEQRP</sequence>
<dbReference type="InterPro" id="IPR023753">
    <property type="entry name" value="FAD/NAD-binding_dom"/>
</dbReference>
<gene>
    <name evidence="7" type="ORF">J2Z79_002963</name>
</gene>
<dbReference type="EMBL" id="JAGGLG010000030">
    <property type="protein sequence ID" value="MBP2019521.1"/>
    <property type="molecule type" value="Genomic_DNA"/>
</dbReference>
<proteinExistence type="inferred from homology"/>
<comment type="caution">
    <text evidence="7">The sequence shown here is derived from an EMBL/GenBank/DDBJ whole genome shotgun (WGS) entry which is preliminary data.</text>
</comment>
<keyword evidence="8" id="KW-1185">Reference proteome</keyword>
<accession>A0ABS4JX09</accession>
<dbReference type="Pfam" id="PF07992">
    <property type="entry name" value="Pyr_redox_2"/>
    <property type="match status" value="1"/>
</dbReference>
<dbReference type="SUPFAM" id="SSF51905">
    <property type="entry name" value="FAD/NAD(P)-binding domain"/>
    <property type="match status" value="1"/>
</dbReference>
<dbReference type="InterPro" id="IPR051169">
    <property type="entry name" value="NADH-Q_oxidoreductase"/>
</dbReference>
<evidence type="ECO:0000313" key="8">
    <source>
        <dbReference type="Proteomes" id="UP001519289"/>
    </source>
</evidence>
<reference evidence="7 8" key="1">
    <citation type="submission" date="2021-03" db="EMBL/GenBank/DDBJ databases">
        <title>Genomic Encyclopedia of Type Strains, Phase IV (KMG-IV): sequencing the most valuable type-strain genomes for metagenomic binning, comparative biology and taxonomic classification.</title>
        <authorList>
            <person name="Goeker M."/>
        </authorList>
    </citation>
    <scope>NUCLEOTIDE SEQUENCE [LARGE SCALE GENOMIC DNA]</scope>
    <source>
        <strain evidence="7 8">DSM 27138</strain>
    </source>
</reference>
<organism evidence="7 8">
    <name type="scientific">Symbiobacterium terraclitae</name>
    <dbReference type="NCBI Taxonomy" id="557451"/>
    <lineage>
        <taxon>Bacteria</taxon>
        <taxon>Bacillati</taxon>
        <taxon>Bacillota</taxon>
        <taxon>Clostridia</taxon>
        <taxon>Eubacteriales</taxon>
        <taxon>Symbiobacteriaceae</taxon>
        <taxon>Symbiobacterium</taxon>
    </lineage>
</organism>
<dbReference type="RefSeq" id="WP_209467630.1">
    <property type="nucleotide sequence ID" value="NZ_JAGGLG010000030.1"/>
</dbReference>
<keyword evidence="3" id="KW-0285">Flavoprotein</keyword>
<evidence type="ECO:0000256" key="1">
    <source>
        <dbReference type="ARBA" id="ARBA00001974"/>
    </source>
</evidence>
<evidence type="ECO:0000256" key="4">
    <source>
        <dbReference type="ARBA" id="ARBA00022827"/>
    </source>
</evidence>
<dbReference type="Gene3D" id="3.50.50.100">
    <property type="match status" value="1"/>
</dbReference>
<evidence type="ECO:0000256" key="2">
    <source>
        <dbReference type="ARBA" id="ARBA00005272"/>
    </source>
</evidence>
<dbReference type="Proteomes" id="UP001519289">
    <property type="component" value="Unassembled WGS sequence"/>
</dbReference>
<dbReference type="PANTHER" id="PTHR42913:SF3">
    <property type="entry name" value="64 KDA MITOCHONDRIAL NADH DEHYDROGENASE (EUROFUNG)"/>
    <property type="match status" value="1"/>
</dbReference>
<evidence type="ECO:0000256" key="3">
    <source>
        <dbReference type="ARBA" id="ARBA00022630"/>
    </source>
</evidence>
<evidence type="ECO:0000256" key="5">
    <source>
        <dbReference type="ARBA" id="ARBA00023002"/>
    </source>
</evidence>
<comment type="similarity">
    <text evidence="2">Belongs to the NADH dehydrogenase family.</text>
</comment>
<name>A0ABS4JX09_9FIRM</name>